<evidence type="ECO:0000313" key="1">
    <source>
        <dbReference type="EMBL" id="KAL0295934.1"/>
    </source>
</evidence>
<gene>
    <name evidence="1" type="ORF">Sradi_6645500</name>
</gene>
<sequence length="107" mass="11935">MCLAASTCAPQVEQLVSMPVLPRPKFSNVGNAPIHNRHINILTRGPVLELQIVSHNAPRSYKDEPDDDATDLALMTFACLYALRIVNRPILWNRHLHHPSSPSPSIH</sequence>
<dbReference type="EMBL" id="JACGWJ010000032">
    <property type="protein sequence ID" value="KAL0295934.1"/>
    <property type="molecule type" value="Genomic_DNA"/>
</dbReference>
<reference evidence="1" key="2">
    <citation type="journal article" date="2024" name="Plant">
        <title>Genomic evolution and insights into agronomic trait innovations of Sesamum species.</title>
        <authorList>
            <person name="Miao H."/>
            <person name="Wang L."/>
            <person name="Qu L."/>
            <person name="Liu H."/>
            <person name="Sun Y."/>
            <person name="Le M."/>
            <person name="Wang Q."/>
            <person name="Wei S."/>
            <person name="Zheng Y."/>
            <person name="Lin W."/>
            <person name="Duan Y."/>
            <person name="Cao H."/>
            <person name="Xiong S."/>
            <person name="Wang X."/>
            <person name="Wei L."/>
            <person name="Li C."/>
            <person name="Ma Q."/>
            <person name="Ju M."/>
            <person name="Zhao R."/>
            <person name="Li G."/>
            <person name="Mu C."/>
            <person name="Tian Q."/>
            <person name="Mei H."/>
            <person name="Zhang T."/>
            <person name="Gao T."/>
            <person name="Zhang H."/>
        </authorList>
    </citation>
    <scope>NUCLEOTIDE SEQUENCE</scope>
    <source>
        <strain evidence="1">G02</strain>
    </source>
</reference>
<accession>A0AAW2JNC1</accession>
<reference evidence="1" key="1">
    <citation type="submission" date="2020-06" db="EMBL/GenBank/DDBJ databases">
        <authorList>
            <person name="Li T."/>
            <person name="Hu X."/>
            <person name="Zhang T."/>
            <person name="Song X."/>
            <person name="Zhang H."/>
            <person name="Dai N."/>
            <person name="Sheng W."/>
            <person name="Hou X."/>
            <person name="Wei L."/>
        </authorList>
    </citation>
    <scope>NUCLEOTIDE SEQUENCE</scope>
    <source>
        <strain evidence="1">G02</strain>
        <tissue evidence="1">Leaf</tissue>
    </source>
</reference>
<comment type="caution">
    <text evidence="1">The sequence shown here is derived from an EMBL/GenBank/DDBJ whole genome shotgun (WGS) entry which is preliminary data.</text>
</comment>
<dbReference type="AlphaFoldDB" id="A0AAW2JNC1"/>
<protein>
    <submittedName>
        <fullName evidence="1">Uncharacterized protein</fullName>
    </submittedName>
</protein>
<proteinExistence type="predicted"/>
<organism evidence="1">
    <name type="scientific">Sesamum radiatum</name>
    <name type="common">Black benniseed</name>
    <dbReference type="NCBI Taxonomy" id="300843"/>
    <lineage>
        <taxon>Eukaryota</taxon>
        <taxon>Viridiplantae</taxon>
        <taxon>Streptophyta</taxon>
        <taxon>Embryophyta</taxon>
        <taxon>Tracheophyta</taxon>
        <taxon>Spermatophyta</taxon>
        <taxon>Magnoliopsida</taxon>
        <taxon>eudicotyledons</taxon>
        <taxon>Gunneridae</taxon>
        <taxon>Pentapetalae</taxon>
        <taxon>asterids</taxon>
        <taxon>lamiids</taxon>
        <taxon>Lamiales</taxon>
        <taxon>Pedaliaceae</taxon>
        <taxon>Sesamum</taxon>
    </lineage>
</organism>
<name>A0AAW2JNC1_SESRA</name>